<feature type="compositionally biased region" description="Polar residues" evidence="2">
    <location>
        <begin position="494"/>
        <end position="511"/>
    </location>
</feature>
<feature type="region of interest" description="Disordered" evidence="2">
    <location>
        <begin position="401"/>
        <end position="452"/>
    </location>
</feature>
<gene>
    <name evidence="3" type="ORF">PPACK8108_LOCUS4379</name>
</gene>
<protein>
    <submittedName>
        <fullName evidence="3">Expressed protein</fullName>
    </submittedName>
</protein>
<feature type="compositionally biased region" description="Basic and acidic residues" evidence="2">
    <location>
        <begin position="268"/>
        <end position="280"/>
    </location>
</feature>
<evidence type="ECO:0000313" key="3">
    <source>
        <dbReference type="EMBL" id="CAH7669740.1"/>
    </source>
</evidence>
<feature type="compositionally biased region" description="Low complexity" evidence="2">
    <location>
        <begin position="246"/>
        <end position="260"/>
    </location>
</feature>
<name>A0AAV0AMC1_PHAPC</name>
<keyword evidence="1" id="KW-0175">Coiled coil</keyword>
<accession>A0AAV0AMC1</accession>
<dbReference type="AlphaFoldDB" id="A0AAV0AMC1"/>
<dbReference type="Proteomes" id="UP001153365">
    <property type="component" value="Unassembled WGS sequence"/>
</dbReference>
<reference evidence="3" key="1">
    <citation type="submission" date="2022-06" db="EMBL/GenBank/DDBJ databases">
        <authorList>
            <consortium name="SYNGENTA / RWTH Aachen University"/>
        </authorList>
    </citation>
    <scope>NUCLEOTIDE SEQUENCE</scope>
</reference>
<feature type="coiled-coil region" evidence="1">
    <location>
        <begin position="550"/>
        <end position="596"/>
    </location>
</feature>
<feature type="compositionally biased region" description="Low complexity" evidence="2">
    <location>
        <begin position="480"/>
        <end position="493"/>
    </location>
</feature>
<feature type="region of interest" description="Disordered" evidence="2">
    <location>
        <begin position="480"/>
        <end position="511"/>
    </location>
</feature>
<feature type="compositionally biased region" description="Low complexity" evidence="2">
    <location>
        <begin position="427"/>
        <end position="443"/>
    </location>
</feature>
<sequence>MRIKLWGRNKLREIRHLLIVPTNNKLKIAVFQIIYSGMQLLDFRGPFSIRYLTHSTLSSNSNNKLQLKLPRTLIRQYPLLINAQTFSKFKNSSNNLNSGSYESFCKNVLDPISVSNPFKVQIDAIADEVQKMNQAASKIALAVMSKMDGKPDDVHDEEYHTMIEGMLSDKEFRKTLPAGLVEQYYDLTRGYSRPNRFGPAPSSFSESDNLNLFNGNLITILMDATKKATDATAAILGNHNKTTNPGTFLNSLNSSNGSTSQFLSRPSESQRSKEGSMRIARDISLGNRNIDDTRAGLFNSAVNRNSSLSNSQNGPDRLAEFNPFRHAMSRIQRERELSTDICDAMSKSREPTILQGTSNLINNNNNIGNTDNDYVSNNNIISSNRSNRTHSIRVIADEYDDGDRSSCGAVRSPRFLKSNRSNPYPLSNRSNSGLNSRRSSNHSIVDRGNPIHRTTTYNNLLSSSIRQGVDNYCAAAAGSNGNNGLNSSFENSNQEPQRTTDNGFSIHSASTGLMNDAQPYREADVNHTVQSIKNHLFERNFNSSSMTRLIASNSNENNNINNNYRGYNEEEERSTAEEIFKSKSDLERLLKQAEEVRRPASYQMFCIQQANEILSKVEAMNGADNAKAISEGFFILSCYKMTCEISSDYIRRGYTRGSIE</sequence>
<feature type="region of interest" description="Disordered" evidence="2">
    <location>
        <begin position="238"/>
        <end position="280"/>
    </location>
</feature>
<proteinExistence type="predicted"/>
<evidence type="ECO:0000256" key="1">
    <source>
        <dbReference type="SAM" id="Coils"/>
    </source>
</evidence>
<evidence type="ECO:0000256" key="2">
    <source>
        <dbReference type="SAM" id="MobiDB-lite"/>
    </source>
</evidence>
<keyword evidence="4" id="KW-1185">Reference proteome</keyword>
<evidence type="ECO:0000313" key="4">
    <source>
        <dbReference type="Proteomes" id="UP001153365"/>
    </source>
</evidence>
<comment type="caution">
    <text evidence="3">The sequence shown here is derived from an EMBL/GenBank/DDBJ whole genome shotgun (WGS) entry which is preliminary data.</text>
</comment>
<dbReference type="EMBL" id="CALTRL010000805">
    <property type="protein sequence ID" value="CAH7669740.1"/>
    <property type="molecule type" value="Genomic_DNA"/>
</dbReference>
<organism evidence="3 4">
    <name type="scientific">Phakopsora pachyrhizi</name>
    <name type="common">Asian soybean rust disease fungus</name>
    <dbReference type="NCBI Taxonomy" id="170000"/>
    <lineage>
        <taxon>Eukaryota</taxon>
        <taxon>Fungi</taxon>
        <taxon>Dikarya</taxon>
        <taxon>Basidiomycota</taxon>
        <taxon>Pucciniomycotina</taxon>
        <taxon>Pucciniomycetes</taxon>
        <taxon>Pucciniales</taxon>
        <taxon>Phakopsoraceae</taxon>
        <taxon>Phakopsora</taxon>
    </lineage>
</organism>